<evidence type="ECO:0000256" key="4">
    <source>
        <dbReference type="SAM" id="SignalP"/>
    </source>
</evidence>
<feature type="active site" description="Charge relay system" evidence="2">
    <location>
        <position position="175"/>
    </location>
</feature>
<feature type="site" description="Critical for activity" evidence="3">
    <location>
        <position position="178"/>
    </location>
</feature>
<feature type="active site" description="Charge relay system" evidence="2">
    <location>
        <position position="177"/>
    </location>
</feature>
<proteinExistence type="inferred from homology"/>
<comment type="function">
    <text evidence="1">Has lipid A 3-O-deacylase activity. Hydrolyzes the ester bond at the 3 position of lipid A, a bioactive component of lipopolysaccharide (LPS), thereby releasing the primary fatty acyl moiety.</text>
</comment>
<comment type="caution">
    <text evidence="5">The sequence shown here is derived from an EMBL/GenBank/DDBJ whole genome shotgun (WGS) entry which is preliminary data.</text>
</comment>
<feature type="chain" id="PRO_5014672136" description="Lipid A deacylase" evidence="4">
    <location>
        <begin position="30"/>
        <end position="199"/>
    </location>
</feature>
<dbReference type="Pfam" id="PF09411">
    <property type="entry name" value="PagL"/>
    <property type="match status" value="1"/>
</dbReference>
<dbReference type="EMBL" id="PDNV01000005">
    <property type="protein sequence ID" value="PLC54398.1"/>
    <property type="molecule type" value="Genomic_DNA"/>
</dbReference>
<name>A0A2N4UHC0_9BURK</name>
<keyword evidence="1" id="KW-0378">Hydrolase</keyword>
<comment type="subunit">
    <text evidence="1">Homodimer.</text>
</comment>
<protein>
    <recommendedName>
        <fullName evidence="1">Lipid A deacylase</fullName>
        <ecNumber evidence="1">3.1.1.77</ecNumber>
    </recommendedName>
    <alternativeName>
        <fullName evidence="1">LPS 3-O-deacylase</fullName>
    </alternativeName>
    <alternativeName>
        <fullName evidence="1">Outer membrane enzyme</fullName>
    </alternativeName>
</protein>
<gene>
    <name evidence="5" type="ORF">CR155_09650</name>
</gene>
<comment type="catalytic activity">
    <reaction evidence="1">
        <text>a 3-(acyloxy)acyl derivative of bacterial toxin + H2O = a 3-hydroxyacyl derivative of bacterial toxin + a fatty acid + H(+)</text>
        <dbReference type="Rhea" id="RHEA:12032"/>
        <dbReference type="ChEBI" id="CHEBI:15377"/>
        <dbReference type="ChEBI" id="CHEBI:15378"/>
        <dbReference type="ChEBI" id="CHEBI:28868"/>
        <dbReference type="ChEBI" id="CHEBI:136853"/>
        <dbReference type="ChEBI" id="CHEBI:140675"/>
        <dbReference type="EC" id="3.1.1.77"/>
    </reaction>
</comment>
<keyword evidence="4" id="KW-0732">Signal</keyword>
<keyword evidence="1" id="KW-0998">Cell outer membrane</keyword>
<dbReference type="Proteomes" id="UP000234328">
    <property type="component" value="Unassembled WGS sequence"/>
</dbReference>
<keyword evidence="1" id="KW-0472">Membrane</keyword>
<dbReference type="Gene3D" id="2.40.160.20">
    <property type="match status" value="1"/>
</dbReference>
<dbReference type="EC" id="3.1.1.77" evidence="1"/>
<organism evidence="5 6">
    <name type="scientific">Pollutimonas nitritireducens</name>
    <dbReference type="NCBI Taxonomy" id="2045209"/>
    <lineage>
        <taxon>Bacteria</taxon>
        <taxon>Pseudomonadati</taxon>
        <taxon>Pseudomonadota</taxon>
        <taxon>Betaproteobacteria</taxon>
        <taxon>Burkholderiales</taxon>
        <taxon>Alcaligenaceae</taxon>
        <taxon>Pollutimonas</taxon>
    </lineage>
</organism>
<feature type="active site" description="Charge relay system" evidence="2">
    <location>
        <position position="189"/>
    </location>
</feature>
<dbReference type="InterPro" id="IPR011250">
    <property type="entry name" value="OMP/PagP_B-barrel"/>
</dbReference>
<comment type="similarity">
    <text evidence="1">Belongs to the PagL family.</text>
</comment>
<dbReference type="PIRSF" id="PIRSF029681">
    <property type="entry name" value="PagL"/>
    <property type="match status" value="1"/>
</dbReference>
<sequence length="199" mass="21921">MNALPQFVFRHVVPVIALAVLAAALPAGAQPVGSSQPVSPTTIASDTGRSGNGLGLRIGYFDDYRNVSLFHETAPWWSYRLQNGWGRLDLNGELGLTYWDATHGRPDSLWQLSATPMLRWWPNEFVYTEIGVGATVLSRTRFADKNLGSAFQFGNHIGVGVLISPAHQVGLRFSHFSNAGIKEPNDGLDVVQLTYTYRY</sequence>
<evidence type="ECO:0000313" key="6">
    <source>
        <dbReference type="Proteomes" id="UP000234328"/>
    </source>
</evidence>
<evidence type="ECO:0000313" key="5">
    <source>
        <dbReference type="EMBL" id="PLC54398.1"/>
    </source>
</evidence>
<dbReference type="OrthoDB" id="5297282at2"/>
<dbReference type="GO" id="GO:0050528">
    <property type="term" value="F:acyloxyacyl hydrolase activity"/>
    <property type="evidence" value="ECO:0007669"/>
    <property type="project" value="UniProtKB-EC"/>
</dbReference>
<keyword evidence="6" id="KW-1185">Reference proteome</keyword>
<accession>A0A2N4UHC0</accession>
<dbReference type="AlphaFoldDB" id="A0A2N4UHC0"/>
<evidence type="ECO:0000256" key="3">
    <source>
        <dbReference type="PIRSR" id="PIRSR029681-2"/>
    </source>
</evidence>
<dbReference type="GO" id="GO:0009279">
    <property type="term" value="C:cell outer membrane"/>
    <property type="evidence" value="ECO:0007669"/>
    <property type="project" value="UniProtKB-SubCell"/>
</dbReference>
<dbReference type="SUPFAM" id="SSF56925">
    <property type="entry name" value="OMPA-like"/>
    <property type="match status" value="1"/>
</dbReference>
<dbReference type="InterPro" id="IPR018550">
    <property type="entry name" value="Lipid-A_deacylase-rel"/>
</dbReference>
<reference evidence="5 6" key="1">
    <citation type="submission" date="2017-10" db="EMBL/GenBank/DDBJ databases">
        <title>Two draft genome sequences of Pusillimonas sp. strains isolated from a nitrate- and radionuclide-contaminated groundwater in Russia.</title>
        <authorList>
            <person name="Grouzdev D.S."/>
            <person name="Tourova T.P."/>
            <person name="Goeva M.A."/>
            <person name="Babich T.L."/>
            <person name="Sokolova D.S."/>
            <person name="Abdullin R."/>
            <person name="Poltaraus A.B."/>
            <person name="Toshchakov S.V."/>
            <person name="Nazina T.N."/>
        </authorList>
    </citation>
    <scope>NUCLEOTIDE SEQUENCE [LARGE SCALE GENOMIC DNA]</scope>
    <source>
        <strain evidence="5 6">JR1/69-2-13</strain>
    </source>
</reference>
<evidence type="ECO:0000256" key="1">
    <source>
        <dbReference type="PIRNR" id="PIRNR029681"/>
    </source>
</evidence>
<evidence type="ECO:0000256" key="2">
    <source>
        <dbReference type="PIRSR" id="PIRSR029681-1"/>
    </source>
</evidence>
<comment type="subcellular location">
    <subcellularLocation>
        <location evidence="1">Cell outer membrane</location>
        <topology evidence="1">Multi-pass membrane protein</topology>
    </subcellularLocation>
</comment>
<feature type="signal peptide" evidence="4">
    <location>
        <begin position="1"/>
        <end position="29"/>
    </location>
</feature>